<dbReference type="EMBL" id="AAXT01000001">
    <property type="protein sequence ID" value="EDO07616.1"/>
    <property type="molecule type" value="Genomic_DNA"/>
</dbReference>
<evidence type="ECO:0000313" key="2">
    <source>
        <dbReference type="EMBL" id="EDO07616.1"/>
    </source>
</evidence>
<reference evidence="2" key="2">
    <citation type="submission" date="2007-08" db="EMBL/GenBank/DDBJ databases">
        <authorList>
            <person name="Nene V."/>
        </authorList>
    </citation>
    <scope>NUCLEOTIDE SEQUENCE</scope>
    <source>
        <strain evidence="2">T2Bo</strain>
    </source>
</reference>
<dbReference type="AlphaFoldDB" id="A7AM32"/>
<dbReference type="OMA" id="WIPREFV"/>
<accession>A7AM32</accession>
<gene>
    <name evidence="2" type="ORF">BBOV_III000490</name>
</gene>
<dbReference type="InParanoid" id="A7AM32"/>
<evidence type="ECO:0000256" key="1">
    <source>
        <dbReference type="SAM" id="MobiDB-lite"/>
    </source>
</evidence>
<dbReference type="VEuPathDB" id="PiroplasmaDB:BBOV_III000480"/>
<protein>
    <submittedName>
        <fullName evidence="2">Uncharacterized protein</fullName>
    </submittedName>
</protein>
<feature type="region of interest" description="Disordered" evidence="1">
    <location>
        <begin position="19"/>
        <end position="49"/>
    </location>
</feature>
<comment type="caution">
    <text evidence="2">The sequence shown here is derived from an EMBL/GenBank/DDBJ whole genome shotgun (WGS) entry which is preliminary data.</text>
</comment>
<organism evidence="2">
    <name type="scientific">Babesia bovis</name>
    <dbReference type="NCBI Taxonomy" id="5865"/>
    <lineage>
        <taxon>Eukaryota</taxon>
        <taxon>Sar</taxon>
        <taxon>Alveolata</taxon>
        <taxon>Apicomplexa</taxon>
        <taxon>Aconoidasida</taxon>
        <taxon>Piroplasmida</taxon>
        <taxon>Babesiidae</taxon>
        <taxon>Babesia</taxon>
    </lineage>
</organism>
<proteinExistence type="predicted"/>
<name>A7AM32_BABBO</name>
<sequence>MGNDRPFHLPILTSAENPSCDTNAVDNDRDIHPRAGWKSTSCRSSTSADDPRFLKNLPAEWVPRAFVGRTGGNYLRSKYLLMSCVTAGIHKVYPELEPFQVIRATRLPFTASNGRLRSLIARNLDPASLSSISPGNNMSLSCIVHLPCRGSLHVRDRLYIPSKDDLESCPGFLSAIFRGQLGTCLSRWITSANVKGASTNNGPNLSKTVSRDIRLLEPGHEEYKLSNLKHLFGCNGKCKRVNPIDAIHGMSELETRWHPNIRRCFGSVTSVGYTRKGICVIQLPGFLEILRMTLTVCDLILPPNIPLDQIHLFVWIRSIHSRVYIPGRWNNPILNIPPQASFPLR</sequence>
<feature type="compositionally biased region" description="Polar residues" evidence="1">
    <location>
        <begin position="38"/>
        <end position="48"/>
    </location>
</feature>
<reference evidence="2" key="1">
    <citation type="journal article" date="2007" name="PLoS Pathog.">
        <title>Genome sequence of Babesia bovis and comparative analysis of apicomplexan hemoprotozoa.</title>
        <authorList>
            <person name="Brayton K.A."/>
            <person name="Lau A.O.T."/>
            <person name="Herndon D.R."/>
            <person name="Hannick L."/>
            <person name="Kappmeyer L.S."/>
            <person name="Berens S.J."/>
            <person name="Bidwell S.L."/>
            <person name="Brown W.C."/>
            <person name="Crabtree J."/>
            <person name="Fadrosh D."/>
            <person name="Feldblum T."/>
            <person name="Forberger H.A."/>
            <person name="Haas B.J."/>
            <person name="Howell J.M."/>
            <person name="Khouri H."/>
            <person name="Koo H."/>
            <person name="Mann D.J."/>
            <person name="Norimine J."/>
            <person name="Paulsen I.T."/>
            <person name="Radune D."/>
            <person name="Ren Q."/>
            <person name="Smith R.K. Jr."/>
            <person name="Suarez C.E."/>
            <person name="White O."/>
            <person name="Wortman J.R."/>
            <person name="Knowles D.P. Jr."/>
            <person name="McElwain T.F."/>
            <person name="Nene V.M."/>
        </authorList>
    </citation>
    <scope>NUCLEOTIDE SEQUENCE [LARGE SCALE GENOMIC DNA]</scope>
    <source>
        <strain evidence="2">T2Bo</strain>
    </source>
</reference>